<dbReference type="InterPro" id="IPR011004">
    <property type="entry name" value="Trimer_LpxA-like_sf"/>
</dbReference>
<dbReference type="Gene3D" id="2.160.10.10">
    <property type="entry name" value="Hexapeptide repeat proteins"/>
    <property type="match status" value="1"/>
</dbReference>
<dbReference type="PANTHER" id="PTHR23416:SF78">
    <property type="entry name" value="LIPOPOLYSACCHARIDE BIOSYNTHESIS O-ACETYL TRANSFERASE WBBJ-RELATED"/>
    <property type="match status" value="1"/>
</dbReference>
<name>A0A3B0TKU7_9ZZZZ</name>
<accession>A0A3B0TKU7</accession>
<reference evidence="1" key="1">
    <citation type="submission" date="2018-06" db="EMBL/GenBank/DDBJ databases">
        <authorList>
            <person name="Zhirakovskaya E."/>
        </authorList>
    </citation>
    <scope>NUCLEOTIDE SEQUENCE</scope>
</reference>
<dbReference type="EMBL" id="UOEL01000094">
    <property type="protein sequence ID" value="VAW12789.1"/>
    <property type="molecule type" value="Genomic_DNA"/>
</dbReference>
<gene>
    <name evidence="1" type="ORF">MNBD_BACTEROID03-195</name>
</gene>
<sequence>MGFKKHLKSFVKNWPFILKTARNLRDGKLFKKSFSKAIKGKNNTLKIDFSARLMNCKIEITGDANQILIKENTVLNNVNIYIQGSRNRILLSNNVSFNRGGALWIEDEYCELIIGEHTTFEDTHIAVTEPNSKITIGSDCMFANDIDVRTGDSHSIFDAQTNKKINYAQNIAIADHVWVGSHVSILKGSKILSNSIVATRSVVTKKFDQEGVLLAGTPAKIIKDNITWKRERTYENETHFEVTAPIERI</sequence>
<dbReference type="InterPro" id="IPR051159">
    <property type="entry name" value="Hexapeptide_acetyltransf"/>
</dbReference>
<protein>
    <recommendedName>
        <fullName evidence="2">Acyltransferase</fullName>
    </recommendedName>
</protein>
<proteinExistence type="predicted"/>
<evidence type="ECO:0000313" key="1">
    <source>
        <dbReference type="EMBL" id="VAW12789.1"/>
    </source>
</evidence>
<dbReference type="SUPFAM" id="SSF51161">
    <property type="entry name" value="Trimeric LpxA-like enzymes"/>
    <property type="match status" value="1"/>
</dbReference>
<dbReference type="AlphaFoldDB" id="A0A3B0TKU7"/>
<evidence type="ECO:0008006" key="2">
    <source>
        <dbReference type="Google" id="ProtNLM"/>
    </source>
</evidence>
<organism evidence="1">
    <name type="scientific">hydrothermal vent metagenome</name>
    <dbReference type="NCBI Taxonomy" id="652676"/>
    <lineage>
        <taxon>unclassified sequences</taxon>
        <taxon>metagenomes</taxon>
        <taxon>ecological metagenomes</taxon>
    </lineage>
</organism>
<dbReference type="PANTHER" id="PTHR23416">
    <property type="entry name" value="SIALIC ACID SYNTHASE-RELATED"/>
    <property type="match status" value="1"/>
</dbReference>